<dbReference type="Proteomes" id="UP001528850">
    <property type="component" value="Unassembled WGS sequence"/>
</dbReference>
<sequence length="126" mass="14273">MKMPLTNSQPMARLFCRILLGTALILGFVDESAAHSDNPYSQAISACQSWIVSDKATQESYGNPVSASYCEELPGDWFATGYIEGSVVLADGSQTDHWTWDWYYWTAPRFKTLFRLTLRPAQRPRD</sequence>
<name>A0ABT6BFK3_9GAMM</name>
<gene>
    <name evidence="1" type="ORF">P3W24_18370</name>
</gene>
<keyword evidence="2" id="KW-1185">Reference proteome</keyword>
<evidence type="ECO:0000313" key="1">
    <source>
        <dbReference type="EMBL" id="MDF4026944.1"/>
    </source>
</evidence>
<comment type="caution">
    <text evidence="1">The sequence shown here is derived from an EMBL/GenBank/DDBJ whole genome shotgun (WGS) entry which is preliminary data.</text>
</comment>
<organism evidence="1 2">
    <name type="scientific">Luteibacter sahnii</name>
    <dbReference type="NCBI Taxonomy" id="3021977"/>
    <lineage>
        <taxon>Bacteria</taxon>
        <taxon>Pseudomonadati</taxon>
        <taxon>Pseudomonadota</taxon>
        <taxon>Gammaproteobacteria</taxon>
        <taxon>Lysobacterales</taxon>
        <taxon>Rhodanobacteraceae</taxon>
        <taxon>Luteibacter</taxon>
    </lineage>
</organism>
<evidence type="ECO:0000313" key="2">
    <source>
        <dbReference type="Proteomes" id="UP001528850"/>
    </source>
</evidence>
<accession>A0ABT6BFK3</accession>
<proteinExistence type="predicted"/>
<dbReference type="EMBL" id="JARJJS010000009">
    <property type="protein sequence ID" value="MDF4026944.1"/>
    <property type="molecule type" value="Genomic_DNA"/>
</dbReference>
<reference evidence="1 2" key="1">
    <citation type="journal article" date="2024" name="Curr. Microbiol.">
        <title>Luteibacter sahnii sp. nov., A Novel Yellow-Colored Xanthomonadin Pigment Producing Probiotic Bacterium from Healthy Rice Seed Microbiome.</title>
        <authorList>
            <person name="Jaiswal G."/>
            <person name="Rana R."/>
            <person name="Nayak P.K."/>
            <person name="Chouhan R."/>
            <person name="Gandhi S.G."/>
            <person name="Patel H.K."/>
            <person name="Patil P.B."/>
        </authorList>
    </citation>
    <scope>NUCLEOTIDE SEQUENCE [LARGE SCALE GENOMIC DNA]</scope>
    <source>
        <strain evidence="1 2">PPL201</strain>
    </source>
</reference>
<protein>
    <submittedName>
        <fullName evidence="1">Uncharacterized protein</fullName>
    </submittedName>
</protein>